<organism evidence="21 22">
    <name type="scientific">Denticeps clupeoides</name>
    <name type="common">denticle herring</name>
    <dbReference type="NCBI Taxonomy" id="299321"/>
    <lineage>
        <taxon>Eukaryota</taxon>
        <taxon>Metazoa</taxon>
        <taxon>Chordata</taxon>
        <taxon>Craniata</taxon>
        <taxon>Vertebrata</taxon>
        <taxon>Euteleostomi</taxon>
        <taxon>Actinopterygii</taxon>
        <taxon>Neopterygii</taxon>
        <taxon>Teleostei</taxon>
        <taxon>Clupei</taxon>
        <taxon>Clupeiformes</taxon>
        <taxon>Denticipitoidei</taxon>
        <taxon>Denticipitidae</taxon>
        <taxon>Denticeps</taxon>
    </lineage>
</organism>
<evidence type="ECO:0000313" key="21">
    <source>
        <dbReference type="Ensembl" id="ENSDCDP00010008418.1"/>
    </source>
</evidence>
<dbReference type="PROSITE" id="PS00674">
    <property type="entry name" value="AAA"/>
    <property type="match status" value="1"/>
</dbReference>
<dbReference type="NCBIfam" id="TIGR01241">
    <property type="entry name" value="FtsH_fam"/>
    <property type="match status" value="1"/>
</dbReference>
<dbReference type="GO" id="GO:0004176">
    <property type="term" value="F:ATP-dependent peptidase activity"/>
    <property type="evidence" value="ECO:0007669"/>
    <property type="project" value="InterPro"/>
</dbReference>
<evidence type="ECO:0000256" key="18">
    <source>
        <dbReference type="ARBA" id="ARBA00048778"/>
    </source>
</evidence>
<evidence type="ECO:0000256" key="9">
    <source>
        <dbReference type="ARBA" id="ARBA00022792"/>
    </source>
</evidence>
<dbReference type="CDD" id="cd19501">
    <property type="entry name" value="RecA-like_FtsH"/>
    <property type="match status" value="1"/>
</dbReference>
<evidence type="ECO:0000256" key="11">
    <source>
        <dbReference type="ARBA" id="ARBA00022833"/>
    </source>
</evidence>
<dbReference type="InterPro" id="IPR027417">
    <property type="entry name" value="P-loop_NTPase"/>
</dbReference>
<feature type="region of interest" description="Disordered" evidence="19">
    <location>
        <begin position="732"/>
        <end position="778"/>
    </location>
</feature>
<evidence type="ECO:0000313" key="22">
    <source>
        <dbReference type="Proteomes" id="UP000694580"/>
    </source>
</evidence>
<feature type="region of interest" description="Disordered" evidence="19">
    <location>
        <begin position="53"/>
        <end position="94"/>
    </location>
</feature>
<dbReference type="GO" id="GO:0005524">
    <property type="term" value="F:ATP binding"/>
    <property type="evidence" value="ECO:0007669"/>
    <property type="project" value="UniProtKB-KW"/>
</dbReference>
<dbReference type="InterPro" id="IPR005936">
    <property type="entry name" value="FtsH"/>
</dbReference>
<keyword evidence="22" id="KW-1185">Reference proteome</keyword>
<feature type="compositionally biased region" description="Gly residues" evidence="19">
    <location>
        <begin position="77"/>
        <end position="90"/>
    </location>
</feature>
<dbReference type="Pfam" id="PF17862">
    <property type="entry name" value="AAA_lid_3"/>
    <property type="match status" value="1"/>
</dbReference>
<evidence type="ECO:0000259" key="20">
    <source>
        <dbReference type="SMART" id="SM00382"/>
    </source>
</evidence>
<evidence type="ECO:0000256" key="3">
    <source>
        <dbReference type="ARBA" id="ARBA00010044"/>
    </source>
</evidence>
<dbReference type="InterPro" id="IPR037219">
    <property type="entry name" value="Peptidase_M41-like"/>
</dbReference>
<evidence type="ECO:0000256" key="12">
    <source>
        <dbReference type="ARBA" id="ARBA00022840"/>
    </source>
</evidence>
<evidence type="ECO:0000256" key="2">
    <source>
        <dbReference type="ARBA" id="ARBA00004448"/>
    </source>
</evidence>
<dbReference type="GO" id="GO:0008270">
    <property type="term" value="F:zinc ion binding"/>
    <property type="evidence" value="ECO:0007669"/>
    <property type="project" value="InterPro"/>
</dbReference>
<feature type="domain" description="AAA+ ATPase" evidence="20">
    <location>
        <begin position="312"/>
        <end position="451"/>
    </location>
</feature>
<evidence type="ECO:0000256" key="4">
    <source>
        <dbReference type="ARBA" id="ARBA00010550"/>
    </source>
</evidence>
<keyword evidence="8" id="KW-0547">Nucleotide-binding</keyword>
<evidence type="ECO:0000256" key="15">
    <source>
        <dbReference type="ARBA" id="ARBA00023049"/>
    </source>
</evidence>
<evidence type="ECO:0000256" key="5">
    <source>
        <dbReference type="ARBA" id="ARBA00022670"/>
    </source>
</evidence>
<keyword evidence="10" id="KW-0378">Hydrolase</keyword>
<reference evidence="21" key="3">
    <citation type="submission" date="2025-09" db="UniProtKB">
        <authorList>
            <consortium name="Ensembl"/>
        </authorList>
    </citation>
    <scope>IDENTIFICATION</scope>
</reference>
<keyword evidence="12" id="KW-0067">ATP-binding</keyword>
<evidence type="ECO:0000256" key="14">
    <source>
        <dbReference type="ARBA" id="ARBA00022989"/>
    </source>
</evidence>
<dbReference type="GO" id="GO:0016887">
    <property type="term" value="F:ATP hydrolysis activity"/>
    <property type="evidence" value="ECO:0007669"/>
    <property type="project" value="InterPro"/>
</dbReference>
<accession>A0AAY4AHN3</accession>
<evidence type="ECO:0000256" key="16">
    <source>
        <dbReference type="ARBA" id="ARBA00023128"/>
    </source>
</evidence>
<keyword evidence="7" id="KW-0479">Metal-binding</keyword>
<feature type="compositionally biased region" description="Polar residues" evidence="19">
    <location>
        <begin position="769"/>
        <end position="778"/>
    </location>
</feature>
<dbReference type="AlphaFoldDB" id="A0AAY4AHN3"/>
<dbReference type="InterPro" id="IPR011546">
    <property type="entry name" value="Pept_M41_FtsH_extracell"/>
</dbReference>
<dbReference type="InterPro" id="IPR041569">
    <property type="entry name" value="AAA_lid_3"/>
</dbReference>
<keyword evidence="5" id="KW-0645">Protease</keyword>
<dbReference type="Pfam" id="PF01434">
    <property type="entry name" value="Peptidase_M41"/>
    <property type="match status" value="1"/>
</dbReference>
<feature type="compositionally biased region" description="Basic and acidic residues" evidence="19">
    <location>
        <begin position="747"/>
        <end position="760"/>
    </location>
</feature>
<keyword evidence="9" id="KW-0999">Mitochondrion inner membrane</keyword>
<comment type="similarity">
    <text evidence="3">In the C-terminal section; belongs to the peptidase M41 family.</text>
</comment>
<keyword evidence="14" id="KW-1133">Transmembrane helix</keyword>
<protein>
    <recommendedName>
        <fullName evidence="20">AAA+ ATPase domain-containing protein</fullName>
    </recommendedName>
</protein>
<dbReference type="PANTHER" id="PTHR43655">
    <property type="entry name" value="ATP-DEPENDENT PROTEASE"/>
    <property type="match status" value="1"/>
</dbReference>
<keyword evidence="17" id="KW-0472">Membrane</keyword>
<dbReference type="InterPro" id="IPR000642">
    <property type="entry name" value="Peptidase_M41"/>
</dbReference>
<dbReference type="GO" id="GO:0034982">
    <property type="term" value="P:mitochondrial protein processing"/>
    <property type="evidence" value="ECO:0007669"/>
    <property type="project" value="TreeGrafter"/>
</dbReference>
<dbReference type="FunFam" id="3.40.50.300:FF:000001">
    <property type="entry name" value="ATP-dependent zinc metalloprotease FtsH"/>
    <property type="match status" value="1"/>
</dbReference>
<dbReference type="InterPro" id="IPR050928">
    <property type="entry name" value="ATP-dep_Zn_Metalloprotease"/>
</dbReference>
<dbReference type="SMART" id="SM00382">
    <property type="entry name" value="AAA"/>
    <property type="match status" value="1"/>
</dbReference>
<dbReference type="PANTHER" id="PTHR43655:SF9">
    <property type="entry name" value="AFG3-LIKE PROTEIN 2"/>
    <property type="match status" value="1"/>
</dbReference>
<dbReference type="SUPFAM" id="SSF140990">
    <property type="entry name" value="FtsH protease domain-like"/>
    <property type="match status" value="1"/>
</dbReference>
<dbReference type="InterPro" id="IPR003960">
    <property type="entry name" value="ATPase_AAA_CS"/>
</dbReference>
<name>A0AAY4AHN3_9TELE</name>
<sequence length="778" mass="85944">LSGEQVCFPILSSMKASTAADCSLEPEKASFLSTFLGEYRRLCSKPPKGFEKYFPNGKNSPKTSEPKAANTEAKGESSGGGGGSSGGGGKRGGRKDDSTWYARLLKGDIPWDDKDFRLCLLSCAAFWSAIAYYFFRDGAREVTWKDFVNQYLSKGVVDRLEVVNKRYVKVVFSPGKTPADGQYVWFNIGSVDTFERNLETAQLEMGIEGENRLPVVYSTENDGSFLVNMLPTALIIGFLLFMLRRGPAGAGRPGRGMGGLFSVSETTAKVLRDEIDVKFKDVAGCEEAKLEIMEFVNFLKNPKQYQDLGAKIPKGAILTGPPGTGKTLLAKATAGEANVPFITVNGSEFLEMFVGVGPARVRDLFVLARKNAPCILFIDEIDAVGRKRGRGNFGGQSEQENTLNQLLVEMDGFNTATNVVVLAGTNRPDILDPALLRPGRFDRQIYIGPPDIKGRASIFKVHLRPLKLATMLDKDSLARKMAALTPGFSGADIANVCNEAALIAARHLSDAINQKHFEQAIERVIGGLEKKTQVLQPEEKKTVAYHEAGHAVAGWFLEHADPLLKVSIIPRGKGLGYAQYLPKEQYLYTKEQLLDRMCMTLGGRVAEEIFFGRITTGAQDDLKKVTQSAYAQIVQFGMNENVGQVSFDLPRQGEMVLDKPYSEATARLIDTEVRCLITQAYERTQKLLQEKKPEVEKVALRLLEKEVLDKNDMLELLGHRPFAEKSTYEEFVEGTGSMEEDTSLPEGLKDWNKERNSEKEETPEDIFSPDNQHVVLTS</sequence>
<proteinExistence type="inferred from homology"/>
<dbReference type="Gene3D" id="3.40.1690.20">
    <property type="match status" value="1"/>
</dbReference>
<evidence type="ECO:0000256" key="6">
    <source>
        <dbReference type="ARBA" id="ARBA00022692"/>
    </source>
</evidence>
<evidence type="ECO:0000256" key="1">
    <source>
        <dbReference type="ARBA" id="ARBA00001947"/>
    </source>
</evidence>
<dbReference type="FunFam" id="1.20.58.760:FF:000003">
    <property type="entry name" value="AFG3-like AAA ATPase 2"/>
    <property type="match status" value="1"/>
</dbReference>
<evidence type="ECO:0000256" key="19">
    <source>
        <dbReference type="SAM" id="MobiDB-lite"/>
    </source>
</evidence>
<comment type="cofactor">
    <cofactor evidence="1">
        <name>Zn(2+)</name>
        <dbReference type="ChEBI" id="CHEBI:29105"/>
    </cofactor>
</comment>
<reference evidence="21" key="2">
    <citation type="submission" date="2025-08" db="UniProtKB">
        <authorList>
            <consortium name="Ensembl"/>
        </authorList>
    </citation>
    <scope>IDENTIFICATION</scope>
</reference>
<dbReference type="Gene3D" id="1.20.58.760">
    <property type="entry name" value="Peptidase M41"/>
    <property type="match status" value="1"/>
</dbReference>
<keyword evidence="13" id="KW-0809">Transit peptide</keyword>
<dbReference type="SUPFAM" id="SSF52540">
    <property type="entry name" value="P-loop containing nucleoside triphosphate hydrolases"/>
    <property type="match status" value="1"/>
</dbReference>
<gene>
    <name evidence="21" type="primary">AFG3L2</name>
</gene>
<comment type="catalytic activity">
    <reaction evidence="18">
        <text>ATP + H2O = ADP + phosphate + H(+)</text>
        <dbReference type="Rhea" id="RHEA:13065"/>
        <dbReference type="ChEBI" id="CHEBI:15377"/>
        <dbReference type="ChEBI" id="CHEBI:15378"/>
        <dbReference type="ChEBI" id="CHEBI:30616"/>
        <dbReference type="ChEBI" id="CHEBI:43474"/>
        <dbReference type="ChEBI" id="CHEBI:456216"/>
    </reaction>
    <physiologicalReaction direction="left-to-right" evidence="18">
        <dbReference type="Rhea" id="RHEA:13066"/>
    </physiologicalReaction>
</comment>
<dbReference type="GO" id="GO:0005745">
    <property type="term" value="C:m-AAA complex"/>
    <property type="evidence" value="ECO:0007669"/>
    <property type="project" value="TreeGrafter"/>
</dbReference>
<dbReference type="Gene3D" id="3.40.50.300">
    <property type="entry name" value="P-loop containing nucleotide triphosphate hydrolases"/>
    <property type="match status" value="1"/>
</dbReference>
<dbReference type="Ensembl" id="ENSDCDT00010008849.1">
    <property type="protein sequence ID" value="ENSDCDP00010008418.1"/>
    <property type="gene ID" value="ENSDCDG00010003447.1"/>
</dbReference>
<dbReference type="GO" id="GO:0004222">
    <property type="term" value="F:metalloendopeptidase activity"/>
    <property type="evidence" value="ECO:0007669"/>
    <property type="project" value="InterPro"/>
</dbReference>
<evidence type="ECO:0000256" key="8">
    <source>
        <dbReference type="ARBA" id="ARBA00022741"/>
    </source>
</evidence>
<dbReference type="GeneTree" id="ENSGT00940000159566"/>
<comment type="subcellular location">
    <subcellularLocation>
        <location evidence="2">Mitochondrion inner membrane</location>
        <topology evidence="2">Multi-pass membrane protein</topology>
    </subcellularLocation>
</comment>
<evidence type="ECO:0000256" key="13">
    <source>
        <dbReference type="ARBA" id="ARBA00022946"/>
    </source>
</evidence>
<evidence type="ECO:0000256" key="7">
    <source>
        <dbReference type="ARBA" id="ARBA00022723"/>
    </source>
</evidence>
<keyword evidence="15" id="KW-0482">Metalloprotease</keyword>
<dbReference type="FunFam" id="1.10.8.60:FF:000019">
    <property type="entry name" value="AFG3-like AAA ATPase 2"/>
    <property type="match status" value="1"/>
</dbReference>
<keyword evidence="6" id="KW-0812">Transmembrane</keyword>
<reference evidence="21 22" key="1">
    <citation type="submission" date="2020-06" db="EMBL/GenBank/DDBJ databases">
        <authorList>
            <consortium name="Wellcome Sanger Institute Data Sharing"/>
        </authorList>
    </citation>
    <scope>NUCLEOTIDE SEQUENCE [LARGE SCALE GENOMIC DNA]</scope>
</reference>
<evidence type="ECO:0000256" key="17">
    <source>
        <dbReference type="ARBA" id="ARBA00023136"/>
    </source>
</evidence>
<keyword evidence="11" id="KW-0862">Zinc</keyword>
<dbReference type="Pfam" id="PF00004">
    <property type="entry name" value="AAA"/>
    <property type="match status" value="1"/>
</dbReference>
<dbReference type="Proteomes" id="UP000694580">
    <property type="component" value="Chromosome 4"/>
</dbReference>
<dbReference type="Gene3D" id="1.10.8.60">
    <property type="match status" value="1"/>
</dbReference>
<dbReference type="FunFam" id="3.40.1690.20:FF:000001">
    <property type="entry name" value="AFG3-like AAA ATPase 2"/>
    <property type="match status" value="1"/>
</dbReference>
<dbReference type="InterPro" id="IPR003959">
    <property type="entry name" value="ATPase_AAA_core"/>
</dbReference>
<evidence type="ECO:0000256" key="10">
    <source>
        <dbReference type="ARBA" id="ARBA00022801"/>
    </source>
</evidence>
<dbReference type="HAMAP" id="MF_01458">
    <property type="entry name" value="FtsH"/>
    <property type="match status" value="1"/>
</dbReference>
<dbReference type="Pfam" id="PF06480">
    <property type="entry name" value="FtsH_ext"/>
    <property type="match status" value="1"/>
</dbReference>
<keyword evidence="16" id="KW-0496">Mitochondrion</keyword>
<comment type="similarity">
    <text evidence="4">In the N-terminal section; belongs to the AAA ATPase family.</text>
</comment>
<dbReference type="InterPro" id="IPR003593">
    <property type="entry name" value="AAA+_ATPase"/>
</dbReference>